<evidence type="ECO:0000313" key="2">
    <source>
        <dbReference type="Proteomes" id="UP000503096"/>
    </source>
</evidence>
<accession>A0A6M4H378</accession>
<protein>
    <recommendedName>
        <fullName evidence="3">Lipoprotein</fullName>
    </recommendedName>
</protein>
<evidence type="ECO:0000313" key="1">
    <source>
        <dbReference type="EMBL" id="QJR13538.1"/>
    </source>
</evidence>
<dbReference type="KEGG" id="upl:DSM104440_00322"/>
<dbReference type="EMBL" id="CP053073">
    <property type="protein sequence ID" value="QJR13538.1"/>
    <property type="molecule type" value="Genomic_DNA"/>
</dbReference>
<organism evidence="1 2">
    <name type="scientific">Usitatibacter palustris</name>
    <dbReference type="NCBI Taxonomy" id="2732487"/>
    <lineage>
        <taxon>Bacteria</taxon>
        <taxon>Pseudomonadati</taxon>
        <taxon>Pseudomonadota</taxon>
        <taxon>Betaproteobacteria</taxon>
        <taxon>Nitrosomonadales</taxon>
        <taxon>Usitatibacteraceae</taxon>
        <taxon>Usitatibacter</taxon>
    </lineage>
</organism>
<dbReference type="PROSITE" id="PS51257">
    <property type="entry name" value="PROKAR_LIPOPROTEIN"/>
    <property type="match status" value="1"/>
</dbReference>
<keyword evidence="2" id="KW-1185">Reference proteome</keyword>
<name>A0A6M4H378_9PROT</name>
<gene>
    <name evidence="1" type="ORF">DSM104440_00322</name>
</gene>
<dbReference type="InParanoid" id="A0A6M4H378"/>
<sequence length="201" mass="22422">MPKLDATQLAAASACLVLGGCVSPLPFGPGRFEVQSEDVRIADVSGRTLYGDMSPAGARTFEVIQFEISSETNLHTYFEHMLLQVRCTVDHSTDRSEASRGHGPYYNGIDLRSYTYKPNSVTLTPRSRDGRYSYTVYAFADLSATRLINHSFERFPLEPMKFSELSCFVIGTAMAPVMFPRSNDFGLSREQFLKLLAAHRS</sequence>
<dbReference type="RefSeq" id="WP_171160201.1">
    <property type="nucleotide sequence ID" value="NZ_CP053073.1"/>
</dbReference>
<dbReference type="Proteomes" id="UP000503096">
    <property type="component" value="Chromosome"/>
</dbReference>
<reference evidence="1 2" key="1">
    <citation type="submission" date="2020-04" db="EMBL/GenBank/DDBJ databases">
        <title>Usitatibacter rugosus gen. nov., sp. nov. and Usitatibacter palustris sp. nov., novel members of Usitatibacteraceae fam. nov. within the order Nitrosomonadales isolated from soil.</title>
        <authorList>
            <person name="Huber K.J."/>
            <person name="Neumann-Schaal M."/>
            <person name="Geppert A."/>
            <person name="Luckner M."/>
            <person name="Wanner G."/>
            <person name="Overmann J."/>
        </authorList>
    </citation>
    <scope>NUCLEOTIDE SEQUENCE [LARGE SCALE GENOMIC DNA]</scope>
    <source>
        <strain evidence="1 2">Swamp67</strain>
    </source>
</reference>
<evidence type="ECO:0008006" key="3">
    <source>
        <dbReference type="Google" id="ProtNLM"/>
    </source>
</evidence>
<proteinExistence type="predicted"/>
<dbReference type="AlphaFoldDB" id="A0A6M4H378"/>